<sequence length="288" mass="33557">MELYLRILLGIAVWFITFVSGMKIYQIYKSKAKKPVPDEDRIDVLRKYSEYEEIEVKNKHYPEMGLNHPVPEILHKYDYSSYCNRNGDEIVFSMLDFVCDHFKHYSHGVIPSNPSLVSIVRSCEENEQKTNCRGLSLILSELLRINGIRARHVTCKPYEEPFQDCHVVVDCLMPSGSRIMLDPTYRLYFTDGNGEYVSLRQLREAIIAGKKLHPNKTASYNGTGFNYDEYIEYMSKNLLRLNTNYRLNDTDSISSQIELIPKGYSTKGYSRKVQYTTSPEYFWNIGEN</sequence>
<dbReference type="EMBL" id="JEOB01000004">
    <property type="protein sequence ID" value="EXM38441.1"/>
    <property type="molecule type" value="Genomic_DNA"/>
</dbReference>
<organism evidence="2 3">
    <name type="scientific">Ruminococcus albus SY3</name>
    <dbReference type="NCBI Taxonomy" id="1341156"/>
    <lineage>
        <taxon>Bacteria</taxon>
        <taxon>Bacillati</taxon>
        <taxon>Bacillota</taxon>
        <taxon>Clostridia</taxon>
        <taxon>Eubacteriales</taxon>
        <taxon>Oscillospiraceae</taxon>
        <taxon>Ruminococcus</taxon>
    </lineage>
</organism>
<dbReference type="AlphaFoldDB" id="A0A011VT51"/>
<evidence type="ECO:0000256" key="1">
    <source>
        <dbReference type="SAM" id="Phobius"/>
    </source>
</evidence>
<dbReference type="PATRIC" id="fig|1341156.4.peg.3716"/>
<gene>
    <name evidence="2" type="ORF">RASY3_13460</name>
</gene>
<keyword evidence="1" id="KW-0812">Transmembrane</keyword>
<evidence type="ECO:0008006" key="4">
    <source>
        <dbReference type="Google" id="ProtNLM"/>
    </source>
</evidence>
<comment type="caution">
    <text evidence="2">The sequence shown here is derived from an EMBL/GenBank/DDBJ whole genome shotgun (WGS) entry which is preliminary data.</text>
</comment>
<keyword evidence="3" id="KW-1185">Reference proteome</keyword>
<dbReference type="RefSeq" id="WP_037289071.1">
    <property type="nucleotide sequence ID" value="NZ_JEOB01000004.1"/>
</dbReference>
<dbReference type="OrthoDB" id="1651128at2"/>
<dbReference type="InterPro" id="IPR038765">
    <property type="entry name" value="Papain-like_cys_pep_sf"/>
</dbReference>
<reference evidence="2 3" key="1">
    <citation type="submission" date="2013-06" db="EMBL/GenBank/DDBJ databases">
        <title>Rumen cellulosomics: divergent fiber-degrading strategies revealed by comparative genome-wide analysis of six Ruminococcal strains.</title>
        <authorList>
            <person name="Dassa B."/>
            <person name="Borovok I."/>
            <person name="Lamed R."/>
            <person name="Flint H."/>
            <person name="Yeoman C.J."/>
            <person name="White B."/>
            <person name="Bayer E.A."/>
        </authorList>
    </citation>
    <scope>NUCLEOTIDE SEQUENCE [LARGE SCALE GENOMIC DNA]</scope>
    <source>
        <strain evidence="2 3">SY3</strain>
    </source>
</reference>
<accession>A0A011VT51</accession>
<dbReference type="Proteomes" id="UP000021369">
    <property type="component" value="Unassembled WGS sequence"/>
</dbReference>
<keyword evidence="1" id="KW-0472">Membrane</keyword>
<feature type="transmembrane region" description="Helical" evidence="1">
    <location>
        <begin position="6"/>
        <end position="25"/>
    </location>
</feature>
<name>A0A011VT51_RUMAL</name>
<dbReference type="Gene3D" id="3.10.620.30">
    <property type="match status" value="1"/>
</dbReference>
<evidence type="ECO:0000313" key="2">
    <source>
        <dbReference type="EMBL" id="EXM38441.1"/>
    </source>
</evidence>
<proteinExistence type="predicted"/>
<dbReference type="SUPFAM" id="SSF54001">
    <property type="entry name" value="Cysteine proteinases"/>
    <property type="match status" value="1"/>
</dbReference>
<keyword evidence="1" id="KW-1133">Transmembrane helix</keyword>
<protein>
    <recommendedName>
        <fullName evidence="4">Transglutaminase-like domain-containing protein</fullName>
    </recommendedName>
</protein>
<evidence type="ECO:0000313" key="3">
    <source>
        <dbReference type="Proteomes" id="UP000021369"/>
    </source>
</evidence>